<dbReference type="SUPFAM" id="SSF69103">
    <property type="entry name" value="Arp2/3 complex 16 kDa subunit ARPC5"/>
    <property type="match status" value="1"/>
</dbReference>
<dbReference type="PANTHER" id="PTHR12644">
    <property type="entry name" value="ARP2/3 COMPLEX 16 KD SUBUNIT P16-ARC"/>
    <property type="match status" value="1"/>
</dbReference>
<comment type="similarity">
    <text evidence="2 5">Belongs to the ARPC5 family.</text>
</comment>
<reference evidence="6" key="1">
    <citation type="submission" date="2021-01" db="EMBL/GenBank/DDBJ databases">
        <authorList>
            <person name="Corre E."/>
            <person name="Pelletier E."/>
            <person name="Niang G."/>
            <person name="Scheremetjew M."/>
            <person name="Finn R."/>
            <person name="Kale V."/>
            <person name="Holt S."/>
            <person name="Cochrane G."/>
            <person name="Meng A."/>
            <person name="Brown T."/>
            <person name="Cohen L."/>
        </authorList>
    </citation>
    <scope>NUCLEOTIDE SEQUENCE</scope>
    <source>
        <strain evidence="6">CCMP2877</strain>
    </source>
</reference>
<dbReference type="AlphaFoldDB" id="A0A7S1XSX2"/>
<dbReference type="GO" id="GO:0034314">
    <property type="term" value="P:Arp2/3 complex-mediated actin nucleation"/>
    <property type="evidence" value="ECO:0007669"/>
    <property type="project" value="InterPro"/>
</dbReference>
<evidence type="ECO:0000313" key="6">
    <source>
        <dbReference type="EMBL" id="CAD9256818.1"/>
    </source>
</evidence>
<proteinExistence type="inferred from homology"/>
<dbReference type="GO" id="GO:0005885">
    <property type="term" value="C:Arp2/3 protein complex"/>
    <property type="evidence" value="ECO:0007669"/>
    <property type="project" value="InterPro"/>
</dbReference>
<evidence type="ECO:0000256" key="2">
    <source>
        <dbReference type="ARBA" id="ARBA00006084"/>
    </source>
</evidence>
<keyword evidence="3" id="KW-0963">Cytoplasm</keyword>
<dbReference type="InterPro" id="IPR006789">
    <property type="entry name" value="ARPC5"/>
</dbReference>
<dbReference type="Gene3D" id="1.25.40.190">
    <property type="entry name" value="Actin-related protein 2/3 complex subunit 5"/>
    <property type="match status" value="1"/>
</dbReference>
<organism evidence="6">
    <name type="scientific">Phaeomonas parva</name>
    <dbReference type="NCBI Taxonomy" id="124430"/>
    <lineage>
        <taxon>Eukaryota</taxon>
        <taxon>Sar</taxon>
        <taxon>Stramenopiles</taxon>
        <taxon>Ochrophyta</taxon>
        <taxon>Pinguiophyceae</taxon>
        <taxon>Pinguiochrysidales</taxon>
        <taxon>Pinguiochrysidaceae</taxon>
        <taxon>Phaeomonas</taxon>
    </lineage>
</organism>
<keyword evidence="4 5" id="KW-0206">Cytoskeleton</keyword>
<dbReference type="EMBL" id="HBGJ01023737">
    <property type="protein sequence ID" value="CAD9256818.1"/>
    <property type="molecule type" value="Transcribed_RNA"/>
</dbReference>
<comment type="function">
    <text evidence="5">Functions as component of the Arp2/3 complex which is involved in regulation of actin polymerization and together with an activating nucleation-promoting factor (NPF) mediates the formation of branched actin networks. Arp2/3 complex plays a critical role in the control of cell morphogenesis via the modulation of cell polarity development.</text>
</comment>
<accession>A0A7S1XSX2</accession>
<comment type="subcellular location">
    <subcellularLocation>
        <location evidence="1">Cytoplasm</location>
        <location evidence="1">Cytoskeleton</location>
    </subcellularLocation>
</comment>
<evidence type="ECO:0000256" key="5">
    <source>
        <dbReference type="RuleBase" id="RU004301"/>
    </source>
</evidence>
<dbReference type="Pfam" id="PF04699">
    <property type="entry name" value="P16-Arc"/>
    <property type="match status" value="1"/>
</dbReference>
<dbReference type="GO" id="GO:0030833">
    <property type="term" value="P:regulation of actin filament polymerization"/>
    <property type="evidence" value="ECO:0007669"/>
    <property type="project" value="InterPro"/>
</dbReference>
<evidence type="ECO:0000256" key="1">
    <source>
        <dbReference type="ARBA" id="ARBA00004245"/>
    </source>
</evidence>
<dbReference type="InterPro" id="IPR036743">
    <property type="entry name" value="ARPC5_sf"/>
</dbReference>
<evidence type="ECO:0000256" key="3">
    <source>
        <dbReference type="ARBA" id="ARBA00022490"/>
    </source>
</evidence>
<name>A0A7S1XSX2_9STRA</name>
<gene>
    <name evidence="6" type="ORF">PPAR1163_LOCUS15189</name>
</gene>
<evidence type="ECO:0000256" key="4">
    <source>
        <dbReference type="ARBA" id="ARBA00023212"/>
    </source>
</evidence>
<sequence length="120" mass="12463">MADDALMQAVEARKAEVSRMTGASAVMRAIEDPPFATRNQAAKDANAAVVLGALATVSDTAIPGVVDGLSEAQVDILTKYVYKGLESGENAGSLFKWHAKLAAKGGLGTIVRAMTDRKTA</sequence>
<protein>
    <recommendedName>
        <fullName evidence="5">Actin-related protein 2/3 complex subunit 5</fullName>
    </recommendedName>
</protein>